<evidence type="ECO:0000256" key="4">
    <source>
        <dbReference type="PROSITE-ProRule" id="PRU00335"/>
    </source>
</evidence>
<evidence type="ECO:0000256" key="3">
    <source>
        <dbReference type="ARBA" id="ARBA00023163"/>
    </source>
</evidence>
<evidence type="ECO:0000259" key="5">
    <source>
        <dbReference type="PROSITE" id="PS50977"/>
    </source>
</evidence>
<dbReference type="Proteomes" id="UP000681340">
    <property type="component" value="Unassembled WGS sequence"/>
</dbReference>
<evidence type="ECO:0000256" key="1">
    <source>
        <dbReference type="ARBA" id="ARBA00023015"/>
    </source>
</evidence>
<dbReference type="Gene3D" id="1.10.357.10">
    <property type="entry name" value="Tetracycline Repressor, domain 2"/>
    <property type="match status" value="1"/>
</dbReference>
<dbReference type="AlphaFoldDB" id="A0A919VIL5"/>
<keyword evidence="2 4" id="KW-0238">DNA-binding</keyword>
<name>A0A919VIL5_9ACTN</name>
<dbReference type="RefSeq" id="WP_212988629.1">
    <property type="nucleotide sequence ID" value="NZ_BAABEA010000019.1"/>
</dbReference>
<dbReference type="InterPro" id="IPR009057">
    <property type="entry name" value="Homeodomain-like_sf"/>
</dbReference>
<dbReference type="InterPro" id="IPR001647">
    <property type="entry name" value="HTH_TetR"/>
</dbReference>
<dbReference type="PANTHER" id="PTHR30055:SF234">
    <property type="entry name" value="HTH-TYPE TRANSCRIPTIONAL REGULATOR BETI"/>
    <property type="match status" value="1"/>
</dbReference>
<accession>A0A919VIL5</accession>
<proteinExistence type="predicted"/>
<reference evidence="6" key="1">
    <citation type="submission" date="2021-03" db="EMBL/GenBank/DDBJ databases">
        <title>Whole genome shotgun sequence of Actinoplanes auranticolor NBRC 12245.</title>
        <authorList>
            <person name="Komaki H."/>
            <person name="Tamura T."/>
        </authorList>
    </citation>
    <scope>NUCLEOTIDE SEQUENCE</scope>
    <source>
        <strain evidence="6">NBRC 12245</strain>
    </source>
</reference>
<dbReference type="GO" id="GO:0000976">
    <property type="term" value="F:transcription cis-regulatory region binding"/>
    <property type="evidence" value="ECO:0007669"/>
    <property type="project" value="TreeGrafter"/>
</dbReference>
<dbReference type="PROSITE" id="PS50977">
    <property type="entry name" value="HTH_TETR_2"/>
    <property type="match status" value="1"/>
</dbReference>
<dbReference type="PANTHER" id="PTHR30055">
    <property type="entry name" value="HTH-TYPE TRANSCRIPTIONAL REGULATOR RUTR"/>
    <property type="match status" value="1"/>
</dbReference>
<sequence>MPSSSGPVAAADVVLPPSDAAALGPASSPDTPVRRRTRRAIVDAAVHMWARDFAAPLSAIAEQAAVSRSTLHRYFPDRPALLDACLRTALEVFGGVNPCDDVPRAAPEPPALDQLLSQLESVVRLGDWVLFLWTDPSRFSGHPLADDLVGGEDDTTLALIRRGQAEGSLDPEAPADWLLAVYYSVLYCAAEQAVRGAMPAHEAGRLAVRALRGGITPS</sequence>
<dbReference type="Pfam" id="PF00440">
    <property type="entry name" value="TetR_N"/>
    <property type="match status" value="1"/>
</dbReference>
<dbReference type="SUPFAM" id="SSF46689">
    <property type="entry name" value="Homeodomain-like"/>
    <property type="match status" value="1"/>
</dbReference>
<evidence type="ECO:0000256" key="2">
    <source>
        <dbReference type="ARBA" id="ARBA00023125"/>
    </source>
</evidence>
<keyword evidence="7" id="KW-1185">Reference proteome</keyword>
<dbReference type="InterPro" id="IPR050109">
    <property type="entry name" value="HTH-type_TetR-like_transc_reg"/>
</dbReference>
<evidence type="ECO:0000313" key="7">
    <source>
        <dbReference type="Proteomes" id="UP000681340"/>
    </source>
</evidence>
<dbReference type="GO" id="GO:0003700">
    <property type="term" value="F:DNA-binding transcription factor activity"/>
    <property type="evidence" value="ECO:0007669"/>
    <property type="project" value="TreeGrafter"/>
</dbReference>
<keyword evidence="3" id="KW-0804">Transcription</keyword>
<feature type="DNA-binding region" description="H-T-H motif" evidence="4">
    <location>
        <begin position="56"/>
        <end position="75"/>
    </location>
</feature>
<protein>
    <submittedName>
        <fullName evidence="6">TetR family transcriptional regulator</fullName>
    </submittedName>
</protein>
<gene>
    <name evidence="6" type="ORF">Aau02nite_26270</name>
</gene>
<dbReference type="EMBL" id="BOQL01000021">
    <property type="protein sequence ID" value="GIM67180.1"/>
    <property type="molecule type" value="Genomic_DNA"/>
</dbReference>
<keyword evidence="1" id="KW-0805">Transcription regulation</keyword>
<evidence type="ECO:0000313" key="6">
    <source>
        <dbReference type="EMBL" id="GIM67180.1"/>
    </source>
</evidence>
<feature type="domain" description="HTH tetR-type" evidence="5">
    <location>
        <begin position="35"/>
        <end position="93"/>
    </location>
</feature>
<comment type="caution">
    <text evidence="6">The sequence shown here is derived from an EMBL/GenBank/DDBJ whole genome shotgun (WGS) entry which is preliminary data.</text>
</comment>
<organism evidence="6 7">
    <name type="scientific">Actinoplanes auranticolor</name>
    <dbReference type="NCBI Taxonomy" id="47988"/>
    <lineage>
        <taxon>Bacteria</taxon>
        <taxon>Bacillati</taxon>
        <taxon>Actinomycetota</taxon>
        <taxon>Actinomycetes</taxon>
        <taxon>Micromonosporales</taxon>
        <taxon>Micromonosporaceae</taxon>
        <taxon>Actinoplanes</taxon>
    </lineage>
</organism>